<dbReference type="EMBL" id="AP005322">
    <property type="protein sequence ID" value="BAD22106.1"/>
    <property type="molecule type" value="Genomic_DNA"/>
</dbReference>
<accession>Q6K5L9</accession>
<evidence type="ECO:0000313" key="1">
    <source>
        <dbReference type="EMBL" id="BAD21851.1"/>
    </source>
</evidence>
<reference evidence="3" key="3">
    <citation type="journal article" date="2005" name="Nature">
        <title>The map-based sequence of the rice genome.</title>
        <authorList>
            <consortium name="International rice genome sequencing project (IRGSP)"/>
            <person name="Matsumoto T."/>
            <person name="Wu J."/>
            <person name="Kanamori H."/>
            <person name="Katayose Y."/>
            <person name="Fujisawa M."/>
            <person name="Namiki N."/>
            <person name="Mizuno H."/>
            <person name="Yamamoto K."/>
            <person name="Antonio B.A."/>
            <person name="Baba T."/>
            <person name="Sakata K."/>
            <person name="Nagamura Y."/>
            <person name="Aoki H."/>
            <person name="Arikawa K."/>
            <person name="Arita K."/>
            <person name="Bito T."/>
            <person name="Chiden Y."/>
            <person name="Fujitsuka N."/>
            <person name="Fukunaka R."/>
            <person name="Hamada M."/>
            <person name="Harada C."/>
            <person name="Hayashi A."/>
            <person name="Hijishita S."/>
            <person name="Honda M."/>
            <person name="Hosokawa S."/>
            <person name="Ichikawa Y."/>
            <person name="Idonuma A."/>
            <person name="Iijima M."/>
            <person name="Ikeda M."/>
            <person name="Ikeno M."/>
            <person name="Ito K."/>
            <person name="Ito S."/>
            <person name="Ito T."/>
            <person name="Ito Y."/>
            <person name="Ito Y."/>
            <person name="Iwabuchi A."/>
            <person name="Kamiya K."/>
            <person name="Karasawa W."/>
            <person name="Kurita K."/>
            <person name="Katagiri S."/>
            <person name="Kikuta A."/>
            <person name="Kobayashi H."/>
            <person name="Kobayashi N."/>
            <person name="Machita K."/>
            <person name="Maehara T."/>
            <person name="Masukawa M."/>
            <person name="Mizubayashi T."/>
            <person name="Mukai Y."/>
            <person name="Nagasaki H."/>
            <person name="Nagata Y."/>
            <person name="Naito S."/>
            <person name="Nakashima M."/>
            <person name="Nakama Y."/>
            <person name="Nakamichi Y."/>
            <person name="Nakamura M."/>
            <person name="Meguro A."/>
            <person name="Negishi M."/>
            <person name="Ohta I."/>
            <person name="Ohta T."/>
            <person name="Okamoto M."/>
            <person name="Ono N."/>
            <person name="Saji S."/>
            <person name="Sakaguchi M."/>
            <person name="Sakai K."/>
            <person name="Shibata M."/>
            <person name="Shimokawa T."/>
            <person name="Song J."/>
            <person name="Takazaki Y."/>
            <person name="Terasawa K."/>
            <person name="Tsugane M."/>
            <person name="Tsuji K."/>
            <person name="Ueda S."/>
            <person name="Waki K."/>
            <person name="Yamagata H."/>
            <person name="Yamamoto M."/>
            <person name="Yamamoto S."/>
            <person name="Yamane H."/>
            <person name="Yoshiki S."/>
            <person name="Yoshihara R."/>
            <person name="Yukawa K."/>
            <person name="Zhong H."/>
            <person name="Yano M."/>
            <person name="Yuan Q."/>
            <person name="Ouyang S."/>
            <person name="Liu J."/>
            <person name="Jones K.M."/>
            <person name="Gansberger K."/>
            <person name="Moffat K."/>
            <person name="Hill J."/>
            <person name="Bera J."/>
            <person name="Fadrosh D."/>
            <person name="Jin S."/>
            <person name="Johri S."/>
            <person name="Kim M."/>
            <person name="Overton L."/>
            <person name="Reardon M."/>
            <person name="Tsitrin T."/>
            <person name="Vuong H."/>
            <person name="Weaver B."/>
            <person name="Ciecko A."/>
            <person name="Tallon L."/>
            <person name="Jackson J."/>
            <person name="Pai G."/>
            <person name="Aken S.V."/>
            <person name="Utterback T."/>
            <person name="Reidmuller S."/>
            <person name="Feldblyum T."/>
            <person name="Hsiao J."/>
            <person name="Zismann V."/>
            <person name="Iobst S."/>
            <person name="de Vazeille A.R."/>
            <person name="Buell C.R."/>
            <person name="Ying K."/>
            <person name="Li Y."/>
            <person name="Lu T."/>
            <person name="Huang Y."/>
            <person name="Zhao Q."/>
            <person name="Feng Q."/>
            <person name="Zhang L."/>
            <person name="Zhu J."/>
            <person name="Weng Q."/>
            <person name="Mu J."/>
            <person name="Lu Y."/>
            <person name="Fan D."/>
            <person name="Liu Y."/>
            <person name="Guan J."/>
            <person name="Zhang Y."/>
            <person name="Yu S."/>
            <person name="Liu X."/>
            <person name="Zhang Y."/>
            <person name="Hong G."/>
            <person name="Han B."/>
            <person name="Choisne N."/>
            <person name="Demange N."/>
            <person name="Orjeda G."/>
            <person name="Samain S."/>
            <person name="Cattolico L."/>
            <person name="Pelletier E."/>
            <person name="Couloux A."/>
            <person name="Segurens B."/>
            <person name="Wincker P."/>
            <person name="D'Hont A."/>
            <person name="Scarpelli C."/>
            <person name="Weissenbach J."/>
            <person name="Salanoubat M."/>
            <person name="Quetier F."/>
            <person name="Yu Y."/>
            <person name="Kim H.R."/>
            <person name="Rambo T."/>
            <person name="Currie J."/>
            <person name="Collura K."/>
            <person name="Luo M."/>
            <person name="Yang T."/>
            <person name="Ammiraju J.S.S."/>
            <person name="Engler F."/>
            <person name="Soderlund C."/>
            <person name="Wing R.A."/>
            <person name="Palmer L.E."/>
            <person name="de la Bastide M."/>
            <person name="Spiegel L."/>
            <person name="Nascimento L."/>
            <person name="Zutavern T."/>
            <person name="O'Shaughnessy A."/>
            <person name="Dike S."/>
            <person name="Dedhia N."/>
            <person name="Preston R."/>
            <person name="Balija V."/>
            <person name="McCombie W.R."/>
            <person name="Chow T."/>
            <person name="Chen H."/>
            <person name="Chung M."/>
            <person name="Chen C."/>
            <person name="Shaw J."/>
            <person name="Wu H."/>
            <person name="Hsiao K."/>
            <person name="Chao Y."/>
            <person name="Chu M."/>
            <person name="Cheng C."/>
            <person name="Hour A."/>
            <person name="Lee P."/>
            <person name="Lin S."/>
            <person name="Lin Y."/>
            <person name="Liou J."/>
            <person name="Liu S."/>
            <person name="Hsing Y."/>
            <person name="Raghuvanshi S."/>
            <person name="Mohanty A."/>
            <person name="Bharti A.K."/>
            <person name="Gaur A."/>
            <person name="Gupta V."/>
            <person name="Kumar D."/>
            <person name="Ravi V."/>
            <person name="Vij S."/>
            <person name="Kapur A."/>
            <person name="Khurana P."/>
            <person name="Khurana P."/>
            <person name="Khurana J.P."/>
            <person name="Tyagi A.K."/>
            <person name="Gaikwad K."/>
            <person name="Singh A."/>
            <person name="Dalal V."/>
            <person name="Srivastava S."/>
            <person name="Dixit A."/>
            <person name="Pal A.K."/>
            <person name="Ghazi I.A."/>
            <person name="Yadav M."/>
            <person name="Pandit A."/>
            <person name="Bhargava A."/>
            <person name="Sureshbabu K."/>
            <person name="Batra K."/>
            <person name="Sharma T.R."/>
            <person name="Mohapatra T."/>
            <person name="Singh N.K."/>
            <person name="Messing J."/>
            <person name="Nelson A.B."/>
            <person name="Fuks G."/>
            <person name="Kavchok S."/>
            <person name="Keizer G."/>
            <person name="Linton E."/>
            <person name="Llaca V."/>
            <person name="Song R."/>
            <person name="Tanyolac B."/>
            <person name="Young S."/>
            <person name="Ho-Il K."/>
            <person name="Hahn J.H."/>
            <person name="Sangsakoo G."/>
            <person name="Vanavichit A."/>
            <person name="de Mattos Luiz.A.T."/>
            <person name="Zimmer P.D."/>
            <person name="Malone G."/>
            <person name="Dellagostin O."/>
            <person name="de Oliveira A.C."/>
            <person name="Bevan M."/>
            <person name="Bancroft I."/>
            <person name="Minx P."/>
            <person name="Cordum H."/>
            <person name="Wilson R."/>
            <person name="Cheng Z."/>
            <person name="Jin W."/>
            <person name="Jiang J."/>
            <person name="Leong S.A."/>
            <person name="Iwama H."/>
            <person name="Gojobori T."/>
            <person name="Itoh T."/>
            <person name="Niimura Y."/>
            <person name="Fujii Y."/>
            <person name="Habara T."/>
            <person name="Sakai H."/>
            <person name="Sato Y."/>
            <person name="Wilson G."/>
            <person name="Kumar K."/>
            <person name="McCouch S."/>
            <person name="Juretic N."/>
            <person name="Hoen D."/>
            <person name="Wright S."/>
            <person name="Bruskiewich R."/>
            <person name="Bureau T."/>
            <person name="Miyao A."/>
            <person name="Hirochika H."/>
            <person name="Nishikawa T."/>
            <person name="Kadowaki K."/>
            <person name="Sugiura M."/>
            <person name="Burr B."/>
            <person name="Sasaki T."/>
        </authorList>
    </citation>
    <scope>NUCLEOTIDE SEQUENCE [LARGE SCALE GENOMIC DNA]</scope>
    <source>
        <strain evidence="3">cv. Nipponbare</strain>
    </source>
</reference>
<reference evidence="1" key="1">
    <citation type="submission" date="2002-03" db="EMBL/GenBank/DDBJ databases">
        <title>Oryza sativa nipponbare(GA3) genomic DNA, chromosome 2, PAC clone:P0483C08.</title>
        <authorList>
            <person name="Sasaki T."/>
            <person name="Matsumoto T."/>
            <person name="Yamamoto K."/>
        </authorList>
    </citation>
    <scope>NUCLEOTIDE SEQUENCE</scope>
</reference>
<dbReference type="AlphaFoldDB" id="Q6K5L9"/>
<protein>
    <submittedName>
        <fullName evidence="2">Uncharacterized protein</fullName>
    </submittedName>
</protein>
<dbReference type="EMBL" id="AP004837">
    <property type="protein sequence ID" value="BAD21851.1"/>
    <property type="molecule type" value="Genomic_DNA"/>
</dbReference>
<reference evidence="2" key="2">
    <citation type="submission" date="2002-05" db="EMBL/GenBank/DDBJ databases">
        <title>Oryza sativa nipponbare(GA3) genomic DNA, chromosome 2, PAC clone:P0677G01.</title>
        <authorList>
            <person name="Sasaki T."/>
            <person name="Matsumoto T."/>
            <person name="Katayose Y."/>
        </authorList>
    </citation>
    <scope>NUCLEOTIDE SEQUENCE</scope>
</reference>
<name>Q6K5L9_ORYSJ</name>
<gene>
    <name evidence="1" type="ORF">P0483C08.4</name>
    <name evidence="2" type="ORF">P0677G01.28</name>
</gene>
<evidence type="ECO:0000313" key="2">
    <source>
        <dbReference type="EMBL" id="BAD22106.1"/>
    </source>
</evidence>
<organism evidence="2 3">
    <name type="scientific">Oryza sativa subsp. japonica</name>
    <name type="common">Rice</name>
    <dbReference type="NCBI Taxonomy" id="39947"/>
    <lineage>
        <taxon>Eukaryota</taxon>
        <taxon>Viridiplantae</taxon>
        <taxon>Streptophyta</taxon>
        <taxon>Embryophyta</taxon>
        <taxon>Tracheophyta</taxon>
        <taxon>Spermatophyta</taxon>
        <taxon>Magnoliopsida</taxon>
        <taxon>Liliopsida</taxon>
        <taxon>Poales</taxon>
        <taxon>Poaceae</taxon>
        <taxon>BOP clade</taxon>
        <taxon>Oryzoideae</taxon>
        <taxon>Oryzeae</taxon>
        <taxon>Oryzinae</taxon>
        <taxon>Oryza</taxon>
        <taxon>Oryza sativa</taxon>
    </lineage>
</organism>
<sequence length="83" mass="9447">METIPDCYLNQPFPPLETTSTGTPLPRYGRGFLGFPLARRTVFQATCLLHGLTLAMASSRDRITGEKREVRKMREKDVSIIYE</sequence>
<evidence type="ECO:0000313" key="3">
    <source>
        <dbReference type="Proteomes" id="UP000000763"/>
    </source>
</evidence>
<proteinExistence type="predicted"/>
<dbReference type="Proteomes" id="UP000000763">
    <property type="component" value="Chromosome 2"/>
</dbReference>
<reference evidence="3" key="4">
    <citation type="journal article" date="2008" name="Nucleic Acids Res.">
        <title>The rice annotation project database (RAP-DB): 2008 update.</title>
        <authorList>
            <consortium name="The rice annotation project (RAP)"/>
        </authorList>
    </citation>
    <scope>GENOME REANNOTATION</scope>
    <source>
        <strain evidence="3">cv. Nipponbare</strain>
    </source>
</reference>